<dbReference type="InterPro" id="IPR050312">
    <property type="entry name" value="IolE/XylAMocC-like"/>
</dbReference>
<dbReference type="STRING" id="255247.ABE41_018355"/>
<name>A0A1B1Z954_9BACL</name>
<accession>A0A1B1Z954</accession>
<dbReference type="Proteomes" id="UP000077412">
    <property type="component" value="Chromosome"/>
</dbReference>
<dbReference type="InterPro" id="IPR036237">
    <property type="entry name" value="Xyl_isomerase-like_sf"/>
</dbReference>
<dbReference type="InterPro" id="IPR013022">
    <property type="entry name" value="Xyl_isomerase-like_TIM-brl"/>
</dbReference>
<evidence type="ECO:0000259" key="1">
    <source>
        <dbReference type="Pfam" id="PF01261"/>
    </source>
</evidence>
<evidence type="ECO:0000313" key="2">
    <source>
        <dbReference type="EMBL" id="ANX13978.1"/>
    </source>
</evidence>
<sequence>MKFAASSKIFWDYSLEETLKMVKQLGLDGLEINCRPPHFHMEWTEQDFRRIGSLAKELELEIPNLSGYMGGNRGDEEEEREFDSILEASVHLNADYIRVQVGGPNAFLADEDDYKQAAQWVNQCAYKAKLVNKKIVIELGNGTLVESSKDALKLLSYLYMDNVGFVHDAGNMFISRADYGAESIKRLGSKLYYVHVKGERRTGRLGEPGSFLSKTNRGTEYFVQSMLESGEVDHTPVFRALIEQQYNGWVTLECHAPLPPFDRVKQDYEYVKRLLTQLEKVSAEE</sequence>
<keyword evidence="3" id="KW-1185">Reference proteome</keyword>
<protein>
    <recommendedName>
        <fullName evidence="1">Xylose isomerase-like TIM barrel domain-containing protein</fullName>
    </recommendedName>
</protein>
<dbReference type="RefSeq" id="WP_066293528.1">
    <property type="nucleotide sequence ID" value="NZ_CP016761.1"/>
</dbReference>
<dbReference type="Gene3D" id="3.20.20.150">
    <property type="entry name" value="Divalent-metal-dependent TIM barrel enzymes"/>
    <property type="match status" value="1"/>
</dbReference>
<dbReference type="Pfam" id="PF01261">
    <property type="entry name" value="AP_endonuc_2"/>
    <property type="match status" value="1"/>
</dbReference>
<dbReference type="OrthoDB" id="104997at2"/>
<dbReference type="EMBL" id="CP016761">
    <property type="protein sequence ID" value="ANX13978.1"/>
    <property type="molecule type" value="Genomic_DNA"/>
</dbReference>
<reference evidence="2 3" key="1">
    <citation type="submission" date="2016-08" db="EMBL/GenBank/DDBJ databases">
        <title>Complete genome sequence of Fictibacillus arsenicus G25-54, a strain with toxicity to nematodes and a potential arsenic-resistance activity.</title>
        <authorList>
            <person name="Zheng Z."/>
        </authorList>
    </citation>
    <scope>NUCLEOTIDE SEQUENCE [LARGE SCALE GENOMIC DNA]</scope>
    <source>
        <strain evidence="2 3">G25-54</strain>
    </source>
</reference>
<gene>
    <name evidence="2" type="ORF">ABE41_018355</name>
</gene>
<organism evidence="2 3">
    <name type="scientific">Fictibacillus arsenicus</name>
    <dbReference type="NCBI Taxonomy" id="255247"/>
    <lineage>
        <taxon>Bacteria</taxon>
        <taxon>Bacillati</taxon>
        <taxon>Bacillota</taxon>
        <taxon>Bacilli</taxon>
        <taxon>Bacillales</taxon>
        <taxon>Fictibacillaceae</taxon>
        <taxon>Fictibacillus</taxon>
    </lineage>
</organism>
<dbReference type="KEGG" id="far:ABE41_018355"/>
<dbReference type="AlphaFoldDB" id="A0A1B1Z954"/>
<dbReference type="PANTHER" id="PTHR12110">
    <property type="entry name" value="HYDROXYPYRUVATE ISOMERASE"/>
    <property type="match status" value="1"/>
</dbReference>
<feature type="domain" description="Xylose isomerase-like TIM barrel" evidence="1">
    <location>
        <begin position="20"/>
        <end position="273"/>
    </location>
</feature>
<proteinExistence type="predicted"/>
<evidence type="ECO:0000313" key="3">
    <source>
        <dbReference type="Proteomes" id="UP000077412"/>
    </source>
</evidence>
<dbReference type="SUPFAM" id="SSF51658">
    <property type="entry name" value="Xylose isomerase-like"/>
    <property type="match status" value="1"/>
</dbReference>